<reference evidence="1" key="3">
    <citation type="submission" date="2020-06" db="EMBL/GenBank/DDBJ databases">
        <title>Helianthus annuus Genome sequencing and assembly Release 2.</title>
        <authorList>
            <person name="Gouzy J."/>
            <person name="Langlade N."/>
            <person name="Munos S."/>
        </authorList>
    </citation>
    <scope>NUCLEOTIDE SEQUENCE</scope>
    <source>
        <tissue evidence="1">Leaves</tissue>
    </source>
</reference>
<dbReference type="Proteomes" id="UP000215914">
    <property type="component" value="Chromosome 2"/>
</dbReference>
<dbReference type="InParanoid" id="A0A251VHQ0"/>
<evidence type="ECO:0000313" key="3">
    <source>
        <dbReference type="Proteomes" id="UP000215914"/>
    </source>
</evidence>
<dbReference type="EMBL" id="MNCJ02000317">
    <property type="protein sequence ID" value="KAF5818832.1"/>
    <property type="molecule type" value="Genomic_DNA"/>
</dbReference>
<sequence>MKTLPHQILGDATPKPTLCSDLDLRWSDMGLTLPTSASPQQPNIIKHSILTPLLQPLLDGDGRLEQERRQRCYLDGNRRFLTCRARVRFSVV</sequence>
<accession>A0A251VHQ0</accession>
<dbReference type="Gramene" id="mRNA:HanXRQr2_Chr02g0070591">
    <property type="protein sequence ID" value="CDS:HanXRQr2_Chr02g0070591.1"/>
    <property type="gene ID" value="HanXRQr2_Chr02g0070591"/>
</dbReference>
<proteinExistence type="predicted"/>
<gene>
    <name evidence="2" type="ORF">HannXRQ_Chr02g0046081</name>
    <name evidence="1" type="ORF">HanXRQr2_Chr02g0070591</name>
</gene>
<reference evidence="1 3" key="1">
    <citation type="journal article" date="2017" name="Nature">
        <title>The sunflower genome provides insights into oil metabolism, flowering and Asterid evolution.</title>
        <authorList>
            <person name="Badouin H."/>
            <person name="Gouzy J."/>
            <person name="Grassa C.J."/>
            <person name="Murat F."/>
            <person name="Staton S.E."/>
            <person name="Cottret L."/>
            <person name="Lelandais-Briere C."/>
            <person name="Owens G.L."/>
            <person name="Carrere S."/>
            <person name="Mayjonade B."/>
            <person name="Legrand L."/>
            <person name="Gill N."/>
            <person name="Kane N.C."/>
            <person name="Bowers J.E."/>
            <person name="Hubner S."/>
            <person name="Bellec A."/>
            <person name="Berard A."/>
            <person name="Berges H."/>
            <person name="Blanchet N."/>
            <person name="Boniface M.C."/>
            <person name="Brunel D."/>
            <person name="Catrice O."/>
            <person name="Chaidir N."/>
            <person name="Claudel C."/>
            <person name="Donnadieu C."/>
            <person name="Faraut T."/>
            <person name="Fievet G."/>
            <person name="Helmstetter N."/>
            <person name="King M."/>
            <person name="Knapp S.J."/>
            <person name="Lai Z."/>
            <person name="Le Paslier M.C."/>
            <person name="Lippi Y."/>
            <person name="Lorenzon L."/>
            <person name="Mandel J.R."/>
            <person name="Marage G."/>
            <person name="Marchand G."/>
            <person name="Marquand E."/>
            <person name="Bret-Mestries E."/>
            <person name="Morien E."/>
            <person name="Nambeesan S."/>
            <person name="Nguyen T."/>
            <person name="Pegot-Espagnet P."/>
            <person name="Pouilly N."/>
            <person name="Raftis F."/>
            <person name="Sallet E."/>
            <person name="Schiex T."/>
            <person name="Thomas J."/>
            <person name="Vandecasteele C."/>
            <person name="Vares D."/>
            <person name="Vear F."/>
            <person name="Vautrin S."/>
            <person name="Crespi M."/>
            <person name="Mangin B."/>
            <person name="Burke J.M."/>
            <person name="Salse J."/>
            <person name="Munos S."/>
            <person name="Vincourt P."/>
            <person name="Rieseberg L.H."/>
            <person name="Langlade N.B."/>
        </authorList>
    </citation>
    <scope>NUCLEOTIDE SEQUENCE [LARGE SCALE GENOMIC DNA]</scope>
    <source>
        <strain evidence="3">cv. SF193</strain>
        <tissue evidence="1">Leaves</tissue>
    </source>
</reference>
<name>A0A251VHQ0_HELAN</name>
<evidence type="ECO:0000313" key="1">
    <source>
        <dbReference type="EMBL" id="KAF5818832.1"/>
    </source>
</evidence>
<dbReference type="EMBL" id="CM007891">
    <property type="protein sequence ID" value="OTG34462.1"/>
    <property type="molecule type" value="Genomic_DNA"/>
</dbReference>
<organism evidence="2 3">
    <name type="scientific">Helianthus annuus</name>
    <name type="common">Common sunflower</name>
    <dbReference type="NCBI Taxonomy" id="4232"/>
    <lineage>
        <taxon>Eukaryota</taxon>
        <taxon>Viridiplantae</taxon>
        <taxon>Streptophyta</taxon>
        <taxon>Embryophyta</taxon>
        <taxon>Tracheophyta</taxon>
        <taxon>Spermatophyta</taxon>
        <taxon>Magnoliopsida</taxon>
        <taxon>eudicotyledons</taxon>
        <taxon>Gunneridae</taxon>
        <taxon>Pentapetalae</taxon>
        <taxon>asterids</taxon>
        <taxon>campanulids</taxon>
        <taxon>Asterales</taxon>
        <taxon>Asteraceae</taxon>
        <taxon>Asteroideae</taxon>
        <taxon>Heliantheae alliance</taxon>
        <taxon>Heliantheae</taxon>
        <taxon>Helianthus</taxon>
    </lineage>
</organism>
<protein>
    <submittedName>
        <fullName evidence="2">Uncharacterized protein</fullName>
    </submittedName>
</protein>
<evidence type="ECO:0000313" key="2">
    <source>
        <dbReference type="EMBL" id="OTG34462.1"/>
    </source>
</evidence>
<keyword evidence="3" id="KW-1185">Reference proteome</keyword>
<dbReference type="AlphaFoldDB" id="A0A251VHQ0"/>
<reference evidence="2" key="2">
    <citation type="submission" date="2017-02" db="EMBL/GenBank/DDBJ databases">
        <title>Sunflower complete genome.</title>
        <authorList>
            <person name="Langlade N."/>
            <person name="Munos S."/>
        </authorList>
    </citation>
    <scope>NUCLEOTIDE SEQUENCE [LARGE SCALE GENOMIC DNA]</scope>
    <source>
        <tissue evidence="2">Leaves</tissue>
    </source>
</reference>